<dbReference type="PANTHER" id="PTHR24148:SF73">
    <property type="entry name" value="HET DOMAIN PROTEIN (AFU_ORTHOLOGUE AFUA_8G01020)"/>
    <property type="match status" value="1"/>
</dbReference>
<dbReference type="OMA" id="SAMECEN"/>
<reference evidence="2 3" key="1">
    <citation type="submission" date="2016-05" db="EMBL/GenBank/DDBJ databases">
        <title>Comparative analysis of secretome profiles of manganese(II)-oxidizing ascomycete fungi.</title>
        <authorList>
            <consortium name="DOE Joint Genome Institute"/>
            <person name="Zeiner C.A."/>
            <person name="Purvine S.O."/>
            <person name="Zink E.M."/>
            <person name="Wu S."/>
            <person name="Pasa-Tolic L."/>
            <person name="Chaput D.L."/>
            <person name="Haridas S."/>
            <person name="Grigoriev I.V."/>
            <person name="Santelli C.M."/>
            <person name="Hansel C.M."/>
        </authorList>
    </citation>
    <scope>NUCLEOTIDE SEQUENCE [LARGE SCALE GENOMIC DNA]</scope>
    <source>
        <strain evidence="2 3">SRC1lrK2f</strain>
    </source>
</reference>
<dbReference type="RefSeq" id="XP_018387079.1">
    <property type="nucleotide sequence ID" value="XM_018533325.1"/>
</dbReference>
<accession>A0A177DQL4</accession>
<organism evidence="2 3">
    <name type="scientific">Alternaria alternata</name>
    <name type="common">Alternaria rot fungus</name>
    <name type="synonym">Torula alternata</name>
    <dbReference type="NCBI Taxonomy" id="5599"/>
    <lineage>
        <taxon>Eukaryota</taxon>
        <taxon>Fungi</taxon>
        <taxon>Dikarya</taxon>
        <taxon>Ascomycota</taxon>
        <taxon>Pezizomycotina</taxon>
        <taxon>Dothideomycetes</taxon>
        <taxon>Pleosporomycetidae</taxon>
        <taxon>Pleosporales</taxon>
        <taxon>Pleosporineae</taxon>
        <taxon>Pleosporaceae</taxon>
        <taxon>Alternaria</taxon>
        <taxon>Alternaria sect. Alternaria</taxon>
        <taxon>Alternaria alternata complex</taxon>
    </lineage>
</organism>
<dbReference type="VEuPathDB" id="FungiDB:CC77DRAFT_832471"/>
<dbReference type="EMBL" id="KV441476">
    <property type="protein sequence ID" value="OAG21658.1"/>
    <property type="molecule type" value="Genomic_DNA"/>
</dbReference>
<dbReference type="STRING" id="5599.A0A177DQL4"/>
<proteinExistence type="predicted"/>
<dbReference type="Proteomes" id="UP000077248">
    <property type="component" value="Unassembled WGS sequence"/>
</dbReference>
<gene>
    <name evidence="2" type="ORF">CC77DRAFT_832471</name>
</gene>
<keyword evidence="3" id="KW-1185">Reference proteome</keyword>
<feature type="domain" description="Heterokaryon incompatibility" evidence="1">
    <location>
        <begin position="46"/>
        <end position="202"/>
    </location>
</feature>
<dbReference type="KEGG" id="aalt:CC77DRAFT_832471"/>
<protein>
    <submittedName>
        <fullName evidence="2">HET-domain-containing protein</fullName>
    </submittedName>
</protein>
<dbReference type="PANTHER" id="PTHR24148">
    <property type="entry name" value="ANKYRIN REPEAT DOMAIN-CONTAINING PROTEIN 39 HOMOLOG-RELATED"/>
    <property type="match status" value="1"/>
</dbReference>
<dbReference type="Pfam" id="PF06985">
    <property type="entry name" value="HET"/>
    <property type="match status" value="1"/>
</dbReference>
<sequence length="410" mass="48067">MDDPYTSCPVDRKSREFRLLQLQPKNNEDIIKCNMQTYRLGYSPPYKALSYTWGANATYTNIEINRVKVPVRENLWDFLHQQLLHGNYGPFWIDALCIQQSEVHERNHQVRMMDYIYRDAVLVLIWLGKESDDSDLAMRTLVSWEWCNPSTVRLMFACKNKSGKTLLMRGTKGVTTWNSKEVLSVLSLCKRRYWSRMWIIQEVVHAERVEIHCGSEILEWYKFEQLYYYVSIISRYYKEMDTPFYNAVRSSPAMSIVKTRASHAAKVSDQYVGRPSDIAIDSLMETYNAHECEDIRDKVYAVVGIAKYGSTIVVDYRKSAKDVLLDIFYHASTEMSWEARWREDELVRIGQLLERVLEVPFPETEIRFHIARSHGLTAYLVGNEYRDFFRSADSARKEFDSPASYIAVDN</sequence>
<name>A0A177DQL4_ALTAL</name>
<dbReference type="GeneID" id="29118919"/>
<dbReference type="InterPro" id="IPR052895">
    <property type="entry name" value="HetReg/Transcr_Mod"/>
</dbReference>
<evidence type="ECO:0000313" key="2">
    <source>
        <dbReference type="EMBL" id="OAG21658.1"/>
    </source>
</evidence>
<evidence type="ECO:0000313" key="3">
    <source>
        <dbReference type="Proteomes" id="UP000077248"/>
    </source>
</evidence>
<dbReference type="AlphaFoldDB" id="A0A177DQL4"/>
<dbReference type="InterPro" id="IPR010730">
    <property type="entry name" value="HET"/>
</dbReference>
<evidence type="ECO:0000259" key="1">
    <source>
        <dbReference type="Pfam" id="PF06985"/>
    </source>
</evidence>